<accession>A0A9D1X6R4</accession>
<keyword evidence="1" id="KW-0732">Signal</keyword>
<feature type="signal peptide" evidence="1">
    <location>
        <begin position="1"/>
        <end position="24"/>
    </location>
</feature>
<gene>
    <name evidence="2" type="ORF">H9977_02605</name>
</gene>
<dbReference type="EMBL" id="DXEL01000023">
    <property type="protein sequence ID" value="HIX73922.1"/>
    <property type="molecule type" value="Genomic_DNA"/>
</dbReference>
<dbReference type="Pfam" id="PF13585">
    <property type="entry name" value="CHU_C"/>
    <property type="match status" value="1"/>
</dbReference>
<feature type="chain" id="PRO_5038822311" evidence="1">
    <location>
        <begin position="25"/>
        <end position="450"/>
    </location>
</feature>
<dbReference type="Proteomes" id="UP000886740">
    <property type="component" value="Unassembled WGS sequence"/>
</dbReference>
<sequence length="450" mass="50138">MTGLKRRMVFLLWGWMGCLLPLCAQYTVTGGATGSPMMAAENTSEKLQVYVVYGTAGVRLSYSSSSTSHQWYRYKTKQLEAEKISSVQNGTTSTVDQVEDGYGYFVLEDGQLPHFVWIIDYSKYQLSLPDIRVSDNSDPCASLLLTSSATEIPKMSYNLPSSGIPVELKRSYELTYNTLEYSSEEKRFDPKEATVTLTGNLFQESFEAPLCDTEICLSGDQFASHFGKGVSLCADYFETSRVEAYIDTLMVEQTGLNVNTTNEGLCAPVEAQFVAVANTPVAALFNWKIYRKDDAEQTPVAQFSGEELAYTFNEAGEFVVSLEVSDRTSTCSWAEELELKIAESYLMVPNAFSPGTSPGVNDEFKVAYKSLTRFKGWIFNRWGVEMFRWTDPSQGWDGKKGGKYVAPGVYFYVIEAEGSDGIKYKKKGAVNILRPKTVSEQVEGEENVVE</sequence>
<dbReference type="PROSITE" id="PS51257">
    <property type="entry name" value="PROKAR_LIPOPROTEIN"/>
    <property type="match status" value="1"/>
</dbReference>
<protein>
    <submittedName>
        <fullName evidence="2">Gliding motility-associated C-terminal domain-containing protein</fullName>
    </submittedName>
</protein>
<proteinExistence type="predicted"/>
<organism evidence="2 3">
    <name type="scientific">Candidatus Parabacteroides intestinipullorum</name>
    <dbReference type="NCBI Taxonomy" id="2838723"/>
    <lineage>
        <taxon>Bacteria</taxon>
        <taxon>Pseudomonadati</taxon>
        <taxon>Bacteroidota</taxon>
        <taxon>Bacteroidia</taxon>
        <taxon>Bacteroidales</taxon>
        <taxon>Tannerellaceae</taxon>
        <taxon>Parabacteroides</taxon>
    </lineage>
</organism>
<evidence type="ECO:0000313" key="3">
    <source>
        <dbReference type="Proteomes" id="UP000886740"/>
    </source>
</evidence>
<evidence type="ECO:0000313" key="2">
    <source>
        <dbReference type="EMBL" id="HIX73922.1"/>
    </source>
</evidence>
<dbReference type="AlphaFoldDB" id="A0A9D1X6R4"/>
<reference evidence="2" key="2">
    <citation type="submission" date="2021-04" db="EMBL/GenBank/DDBJ databases">
        <authorList>
            <person name="Gilroy R."/>
        </authorList>
    </citation>
    <scope>NUCLEOTIDE SEQUENCE</scope>
    <source>
        <strain evidence="2">ChiGjej6B6-14162</strain>
    </source>
</reference>
<reference evidence="2" key="1">
    <citation type="journal article" date="2021" name="PeerJ">
        <title>Extensive microbial diversity within the chicken gut microbiome revealed by metagenomics and culture.</title>
        <authorList>
            <person name="Gilroy R."/>
            <person name="Ravi A."/>
            <person name="Getino M."/>
            <person name="Pursley I."/>
            <person name="Horton D.L."/>
            <person name="Alikhan N.F."/>
            <person name="Baker D."/>
            <person name="Gharbi K."/>
            <person name="Hall N."/>
            <person name="Watson M."/>
            <person name="Adriaenssens E.M."/>
            <person name="Foster-Nyarko E."/>
            <person name="Jarju S."/>
            <person name="Secka A."/>
            <person name="Antonio M."/>
            <person name="Oren A."/>
            <person name="Chaudhuri R.R."/>
            <person name="La Ragione R."/>
            <person name="Hildebrand F."/>
            <person name="Pallen M.J."/>
        </authorList>
    </citation>
    <scope>NUCLEOTIDE SEQUENCE</scope>
    <source>
        <strain evidence="2">ChiGjej6B6-14162</strain>
    </source>
</reference>
<evidence type="ECO:0000256" key="1">
    <source>
        <dbReference type="SAM" id="SignalP"/>
    </source>
</evidence>
<name>A0A9D1X6R4_9BACT</name>
<comment type="caution">
    <text evidence="2">The sequence shown here is derived from an EMBL/GenBank/DDBJ whole genome shotgun (WGS) entry which is preliminary data.</text>
</comment>